<keyword evidence="2" id="KW-1133">Transmembrane helix</keyword>
<keyword evidence="2" id="KW-0812">Transmembrane</keyword>
<dbReference type="InterPro" id="IPR000620">
    <property type="entry name" value="EamA_dom"/>
</dbReference>
<dbReference type="EMBL" id="FMUS01000021">
    <property type="protein sequence ID" value="SCY90895.1"/>
    <property type="molecule type" value="Genomic_DNA"/>
</dbReference>
<dbReference type="Proteomes" id="UP000198636">
    <property type="component" value="Unassembled WGS sequence"/>
</dbReference>
<evidence type="ECO:0000259" key="3">
    <source>
        <dbReference type="Pfam" id="PF00892"/>
    </source>
</evidence>
<organism evidence="4 5">
    <name type="scientific">Alkaliphilus peptidifermentans DSM 18978</name>
    <dbReference type="NCBI Taxonomy" id="1120976"/>
    <lineage>
        <taxon>Bacteria</taxon>
        <taxon>Bacillati</taxon>
        <taxon>Bacillota</taxon>
        <taxon>Clostridia</taxon>
        <taxon>Peptostreptococcales</taxon>
        <taxon>Natronincolaceae</taxon>
        <taxon>Alkaliphilus</taxon>
    </lineage>
</organism>
<accession>A0A1G5JR77</accession>
<keyword evidence="5" id="KW-1185">Reference proteome</keyword>
<name>A0A1G5JR77_9FIRM</name>
<dbReference type="GO" id="GO:0016020">
    <property type="term" value="C:membrane"/>
    <property type="evidence" value="ECO:0007669"/>
    <property type="project" value="InterPro"/>
</dbReference>
<sequence length="321" mass="35321">MPLKSQTRGYCMVALASILWGSMGIIGQMLYQQGLKANHIVFWKLIFGFIIILIYLLITDKTLLRIDKKGLMYLSLMGLICQASYNYFIFSAIAYTGIATATILLYTSPIFVIIMSRLFYKENITSIKLMALLMCMGGSFLTVTEGALAALKLNPIGIIMGLAAGFTFAITTISTKALVSRYSRWTICLYVFGFGALFAIPISNPLSILEINPGPSTWLGLFLLGLLPTALGYGLYITGISYNIEMSKTGILTTLEIIVAVVAASLIFGDKIWGYKLLGILMVFLSVIIIQIEISTKIFIKEKLGALKLFINKKRSKGESV</sequence>
<feature type="transmembrane region" description="Helical" evidence="2">
    <location>
        <begin position="94"/>
        <end position="115"/>
    </location>
</feature>
<feature type="transmembrane region" description="Helical" evidence="2">
    <location>
        <begin position="187"/>
        <end position="206"/>
    </location>
</feature>
<evidence type="ECO:0000313" key="4">
    <source>
        <dbReference type="EMBL" id="SCY90895.1"/>
    </source>
</evidence>
<proteinExistence type="inferred from homology"/>
<feature type="transmembrane region" description="Helical" evidence="2">
    <location>
        <begin position="249"/>
        <end position="268"/>
    </location>
</feature>
<feature type="transmembrane region" description="Helical" evidence="2">
    <location>
        <begin position="274"/>
        <end position="294"/>
    </location>
</feature>
<gene>
    <name evidence="4" type="ORF">SAMN03080606_02995</name>
</gene>
<feature type="transmembrane region" description="Helical" evidence="2">
    <location>
        <begin position="218"/>
        <end position="237"/>
    </location>
</feature>
<keyword evidence="2" id="KW-0472">Membrane</keyword>
<dbReference type="SUPFAM" id="SSF103481">
    <property type="entry name" value="Multidrug resistance efflux transporter EmrE"/>
    <property type="match status" value="2"/>
</dbReference>
<dbReference type="AlphaFoldDB" id="A0A1G5JR77"/>
<feature type="transmembrane region" description="Helical" evidence="2">
    <location>
        <begin position="156"/>
        <end position="175"/>
    </location>
</feature>
<feature type="domain" description="EamA" evidence="3">
    <location>
        <begin position="156"/>
        <end position="290"/>
    </location>
</feature>
<dbReference type="OrthoDB" id="6707571at2"/>
<evidence type="ECO:0000256" key="1">
    <source>
        <dbReference type="ARBA" id="ARBA00007362"/>
    </source>
</evidence>
<evidence type="ECO:0000313" key="5">
    <source>
        <dbReference type="Proteomes" id="UP000198636"/>
    </source>
</evidence>
<feature type="domain" description="EamA" evidence="3">
    <location>
        <begin position="8"/>
        <end position="143"/>
    </location>
</feature>
<protein>
    <submittedName>
        <fullName evidence="4">EamA domain-containing membrane protein RarD</fullName>
    </submittedName>
</protein>
<dbReference type="InterPro" id="IPR037185">
    <property type="entry name" value="EmrE-like"/>
</dbReference>
<dbReference type="PANTHER" id="PTHR22911">
    <property type="entry name" value="ACYL-MALONYL CONDENSING ENZYME-RELATED"/>
    <property type="match status" value="1"/>
</dbReference>
<comment type="similarity">
    <text evidence="1">Belongs to the EamA transporter family.</text>
</comment>
<dbReference type="STRING" id="1120976.SAMN03080606_02995"/>
<feature type="transmembrane region" description="Helical" evidence="2">
    <location>
        <begin position="127"/>
        <end position="150"/>
    </location>
</feature>
<feature type="transmembrane region" description="Helical" evidence="2">
    <location>
        <begin position="70"/>
        <end position="88"/>
    </location>
</feature>
<dbReference type="Pfam" id="PF00892">
    <property type="entry name" value="EamA"/>
    <property type="match status" value="2"/>
</dbReference>
<feature type="transmembrane region" description="Helical" evidence="2">
    <location>
        <begin position="37"/>
        <end position="58"/>
    </location>
</feature>
<evidence type="ECO:0000256" key="2">
    <source>
        <dbReference type="SAM" id="Phobius"/>
    </source>
</evidence>
<dbReference type="PANTHER" id="PTHR22911:SF79">
    <property type="entry name" value="MOBA-LIKE NTP TRANSFERASE DOMAIN-CONTAINING PROTEIN"/>
    <property type="match status" value="1"/>
</dbReference>
<reference evidence="4 5" key="1">
    <citation type="submission" date="2016-10" db="EMBL/GenBank/DDBJ databases">
        <authorList>
            <person name="de Groot N.N."/>
        </authorList>
    </citation>
    <scope>NUCLEOTIDE SEQUENCE [LARGE SCALE GENOMIC DNA]</scope>
    <source>
        <strain evidence="4 5">DSM 18978</strain>
    </source>
</reference>
<feature type="transmembrane region" description="Helical" evidence="2">
    <location>
        <begin position="12"/>
        <end position="31"/>
    </location>
</feature>
<dbReference type="RefSeq" id="WP_091545229.1">
    <property type="nucleotide sequence ID" value="NZ_FMUS01000021.1"/>
</dbReference>